<dbReference type="PANTHER" id="PTHR43194">
    <property type="entry name" value="HYDROLASE ALPHA/BETA FOLD FAMILY"/>
    <property type="match status" value="1"/>
</dbReference>
<dbReference type="EMBL" id="VDUY01000003">
    <property type="protein sequence ID" value="TXL65897.1"/>
    <property type="molecule type" value="Genomic_DNA"/>
</dbReference>
<dbReference type="Gene3D" id="3.40.50.1820">
    <property type="entry name" value="alpha/beta hydrolase"/>
    <property type="match status" value="1"/>
</dbReference>
<dbReference type="InterPro" id="IPR000639">
    <property type="entry name" value="Epox_hydrolase-like"/>
</dbReference>
<evidence type="ECO:0000313" key="2">
    <source>
        <dbReference type="EMBL" id="TXL65897.1"/>
    </source>
</evidence>
<proteinExistence type="predicted"/>
<keyword evidence="3" id="KW-1185">Reference proteome</keyword>
<organism evidence="2 3">
    <name type="scientific">Zeimonas arvi</name>
    <dbReference type="NCBI Taxonomy" id="2498847"/>
    <lineage>
        <taxon>Bacteria</taxon>
        <taxon>Pseudomonadati</taxon>
        <taxon>Pseudomonadota</taxon>
        <taxon>Betaproteobacteria</taxon>
        <taxon>Burkholderiales</taxon>
        <taxon>Burkholderiaceae</taxon>
        <taxon>Zeimonas</taxon>
    </lineage>
</organism>
<reference evidence="2 3" key="1">
    <citation type="submission" date="2019-06" db="EMBL/GenBank/DDBJ databases">
        <title>Quisquiliibacterium sp. nov., isolated from a maize field.</title>
        <authorList>
            <person name="Lin S.-Y."/>
            <person name="Tsai C.-F."/>
            <person name="Young C.-C."/>
        </authorList>
    </citation>
    <scope>NUCLEOTIDE SEQUENCE [LARGE SCALE GENOMIC DNA]</scope>
    <source>
        <strain evidence="2 3">CC-CFT501</strain>
    </source>
</reference>
<dbReference type="GO" id="GO:0016787">
    <property type="term" value="F:hydrolase activity"/>
    <property type="evidence" value="ECO:0007669"/>
    <property type="project" value="UniProtKB-KW"/>
</dbReference>
<dbReference type="OrthoDB" id="5297561at2"/>
<dbReference type="PANTHER" id="PTHR43194:SF2">
    <property type="entry name" value="PEROXISOMAL MEMBRANE PROTEIN LPX1"/>
    <property type="match status" value="1"/>
</dbReference>
<gene>
    <name evidence="2" type="ORF">FHP08_07360</name>
</gene>
<dbReference type="RefSeq" id="WP_147703812.1">
    <property type="nucleotide sequence ID" value="NZ_VDUY01000003.1"/>
</dbReference>
<feature type="domain" description="AB hydrolase-1" evidence="1">
    <location>
        <begin position="28"/>
        <end position="264"/>
    </location>
</feature>
<dbReference type="PRINTS" id="PR00111">
    <property type="entry name" value="ABHYDROLASE"/>
</dbReference>
<dbReference type="SUPFAM" id="SSF53474">
    <property type="entry name" value="alpha/beta-Hydrolases"/>
    <property type="match status" value="1"/>
</dbReference>
<dbReference type="Proteomes" id="UP000321548">
    <property type="component" value="Unassembled WGS sequence"/>
</dbReference>
<dbReference type="Pfam" id="PF12697">
    <property type="entry name" value="Abhydrolase_6"/>
    <property type="match status" value="1"/>
</dbReference>
<dbReference type="InterPro" id="IPR050228">
    <property type="entry name" value="Carboxylesterase_BioH"/>
</dbReference>
<dbReference type="InterPro" id="IPR000073">
    <property type="entry name" value="AB_hydrolase_1"/>
</dbReference>
<accession>A0A5C8NX79</accession>
<dbReference type="AlphaFoldDB" id="A0A5C8NX79"/>
<protein>
    <submittedName>
        <fullName evidence="2">Alpha/beta hydrolase</fullName>
    </submittedName>
</protein>
<dbReference type="PRINTS" id="PR00412">
    <property type="entry name" value="EPOXHYDRLASE"/>
</dbReference>
<name>A0A5C8NX79_9BURK</name>
<dbReference type="InterPro" id="IPR029058">
    <property type="entry name" value="AB_hydrolase_fold"/>
</dbReference>
<evidence type="ECO:0000313" key="3">
    <source>
        <dbReference type="Proteomes" id="UP000321548"/>
    </source>
</evidence>
<comment type="caution">
    <text evidence="2">The sequence shown here is derived from an EMBL/GenBank/DDBJ whole genome shotgun (WGS) entry which is preliminary data.</text>
</comment>
<sequence length="274" mass="29469">MWLQVNGQRAYAYTGGRPFDPARPVIAFVHGAQHDHSVWILQTRYLAHHGFSVLAFDLPGHGRSEGEPLATVEAMADWVLAALAVAGAARATLVGHSMGSLIALDAAGRAPEKVDRIGLVGSVFPMPVSDALLDAARTDEPRAFDMINRWSHGSLYDPPSCPGPGFSIWHQNRRLMERQKPGVLLNDFTACNAYQAGFERADALACPVLFVLGKRDLMTPPRASRPLIDRCAAALAGRGLPAPRVVEIPDSGHSLMTEKPLAVLSALREFAPAG</sequence>
<evidence type="ECO:0000259" key="1">
    <source>
        <dbReference type="Pfam" id="PF12697"/>
    </source>
</evidence>
<keyword evidence="2" id="KW-0378">Hydrolase</keyword>